<evidence type="ECO:0000313" key="8">
    <source>
        <dbReference type="Proteomes" id="UP000823619"/>
    </source>
</evidence>
<dbReference type="SUPFAM" id="SSF88946">
    <property type="entry name" value="Sigma2 domain of RNA polymerase sigma factors"/>
    <property type="match status" value="1"/>
</dbReference>
<dbReference type="GO" id="GO:0006352">
    <property type="term" value="P:DNA-templated transcription initiation"/>
    <property type="evidence" value="ECO:0007669"/>
    <property type="project" value="InterPro"/>
</dbReference>
<evidence type="ECO:0000259" key="5">
    <source>
        <dbReference type="Pfam" id="PF04542"/>
    </source>
</evidence>
<evidence type="ECO:0000259" key="6">
    <source>
        <dbReference type="Pfam" id="PF08281"/>
    </source>
</evidence>
<dbReference type="InterPro" id="IPR014327">
    <property type="entry name" value="RNA_pol_sigma70_bacteroid"/>
</dbReference>
<dbReference type="Pfam" id="PF08281">
    <property type="entry name" value="Sigma70_r4_2"/>
    <property type="match status" value="1"/>
</dbReference>
<reference evidence="7" key="2">
    <citation type="journal article" date="2021" name="PeerJ">
        <title>Extensive microbial diversity within the chicken gut microbiome revealed by metagenomics and culture.</title>
        <authorList>
            <person name="Gilroy R."/>
            <person name="Ravi A."/>
            <person name="Getino M."/>
            <person name="Pursley I."/>
            <person name="Horton D.L."/>
            <person name="Alikhan N.F."/>
            <person name="Baker D."/>
            <person name="Gharbi K."/>
            <person name="Hall N."/>
            <person name="Watson M."/>
            <person name="Adriaenssens E.M."/>
            <person name="Foster-Nyarko E."/>
            <person name="Jarju S."/>
            <person name="Secka A."/>
            <person name="Antonio M."/>
            <person name="Oren A."/>
            <person name="Chaudhuri R.R."/>
            <person name="La Ragione R."/>
            <person name="Hildebrand F."/>
            <person name="Pallen M.J."/>
        </authorList>
    </citation>
    <scope>NUCLEOTIDE SEQUENCE</scope>
    <source>
        <strain evidence="7">D5-748</strain>
    </source>
</reference>
<keyword evidence="2" id="KW-0805">Transcription regulation</keyword>
<dbReference type="AlphaFoldDB" id="A0A9D9HAG4"/>
<dbReference type="SUPFAM" id="SSF88659">
    <property type="entry name" value="Sigma3 and sigma4 domains of RNA polymerase sigma factors"/>
    <property type="match status" value="1"/>
</dbReference>
<dbReference type="InterPro" id="IPR036388">
    <property type="entry name" value="WH-like_DNA-bd_sf"/>
</dbReference>
<dbReference type="EMBL" id="JADIMO010000016">
    <property type="protein sequence ID" value="MBO8444301.1"/>
    <property type="molecule type" value="Genomic_DNA"/>
</dbReference>
<dbReference type="NCBIfam" id="TIGR02985">
    <property type="entry name" value="Sig70_bacteroi1"/>
    <property type="match status" value="1"/>
</dbReference>
<evidence type="ECO:0000256" key="2">
    <source>
        <dbReference type="ARBA" id="ARBA00023015"/>
    </source>
</evidence>
<dbReference type="InterPro" id="IPR014284">
    <property type="entry name" value="RNA_pol_sigma-70_dom"/>
</dbReference>
<evidence type="ECO:0000256" key="4">
    <source>
        <dbReference type="ARBA" id="ARBA00023163"/>
    </source>
</evidence>
<evidence type="ECO:0000256" key="3">
    <source>
        <dbReference type="ARBA" id="ARBA00023082"/>
    </source>
</evidence>
<comment type="similarity">
    <text evidence="1">Belongs to the sigma-70 factor family. ECF subfamily.</text>
</comment>
<dbReference type="Pfam" id="PF04542">
    <property type="entry name" value="Sigma70_r2"/>
    <property type="match status" value="1"/>
</dbReference>
<dbReference type="CDD" id="cd06171">
    <property type="entry name" value="Sigma70_r4"/>
    <property type="match status" value="1"/>
</dbReference>
<feature type="domain" description="RNA polymerase sigma-70 region 2" evidence="5">
    <location>
        <begin position="20"/>
        <end position="83"/>
    </location>
</feature>
<dbReference type="InterPro" id="IPR013325">
    <property type="entry name" value="RNA_pol_sigma_r2"/>
</dbReference>
<dbReference type="PANTHER" id="PTHR43133">
    <property type="entry name" value="RNA POLYMERASE ECF-TYPE SIGMA FACTO"/>
    <property type="match status" value="1"/>
</dbReference>
<dbReference type="InterPro" id="IPR007627">
    <property type="entry name" value="RNA_pol_sigma70_r2"/>
</dbReference>
<dbReference type="Proteomes" id="UP000823619">
    <property type="component" value="Unassembled WGS sequence"/>
</dbReference>
<dbReference type="Gene3D" id="1.10.1740.10">
    <property type="match status" value="1"/>
</dbReference>
<dbReference type="PANTHER" id="PTHR43133:SF46">
    <property type="entry name" value="RNA POLYMERASE SIGMA-70 FACTOR ECF SUBFAMILY"/>
    <property type="match status" value="1"/>
</dbReference>
<dbReference type="NCBIfam" id="TIGR02937">
    <property type="entry name" value="sigma70-ECF"/>
    <property type="match status" value="1"/>
</dbReference>
<evidence type="ECO:0000313" key="7">
    <source>
        <dbReference type="EMBL" id="MBO8444301.1"/>
    </source>
</evidence>
<feature type="domain" description="RNA polymerase sigma factor 70 region 4 type 2" evidence="6">
    <location>
        <begin position="125"/>
        <end position="175"/>
    </location>
</feature>
<evidence type="ECO:0000256" key="1">
    <source>
        <dbReference type="ARBA" id="ARBA00010641"/>
    </source>
</evidence>
<accession>A0A9D9HAG4</accession>
<sequence>MPEAYSKARRLSEEEFGRIFTRCRPMFIRIADSYVHDRHAAEDITDDSFIKLWEKRDEIVTGNWESYAFRSVINRCLDHMKSKTVQTSVQQDMHETGNRMQMYEINSLKSCDPDRLFASELESLFWECVDKMPEITRKIFIASRFENSTYNEIADRFGIPVRQVTSHIQYALKLLRIDLQDYLVLILILMMFKPLQ</sequence>
<dbReference type="InterPro" id="IPR013249">
    <property type="entry name" value="RNA_pol_sigma70_r4_t2"/>
</dbReference>
<gene>
    <name evidence="7" type="ORF">IAC23_01215</name>
</gene>
<comment type="caution">
    <text evidence="7">The sequence shown here is derived from an EMBL/GenBank/DDBJ whole genome shotgun (WGS) entry which is preliminary data.</text>
</comment>
<dbReference type="InterPro" id="IPR039425">
    <property type="entry name" value="RNA_pol_sigma-70-like"/>
</dbReference>
<reference evidence="7" key="1">
    <citation type="submission" date="2020-10" db="EMBL/GenBank/DDBJ databases">
        <authorList>
            <person name="Gilroy R."/>
        </authorList>
    </citation>
    <scope>NUCLEOTIDE SEQUENCE</scope>
    <source>
        <strain evidence="7">D5-748</strain>
    </source>
</reference>
<keyword evidence="3" id="KW-0731">Sigma factor</keyword>
<protein>
    <submittedName>
        <fullName evidence="7">RNA polymerase sigma-70 factor</fullName>
    </submittedName>
</protein>
<dbReference type="InterPro" id="IPR013324">
    <property type="entry name" value="RNA_pol_sigma_r3/r4-like"/>
</dbReference>
<name>A0A9D9HAG4_9BACT</name>
<proteinExistence type="inferred from homology"/>
<organism evidence="7 8">
    <name type="scientific">Candidatus Cryptobacteroides merdavium</name>
    <dbReference type="NCBI Taxonomy" id="2840769"/>
    <lineage>
        <taxon>Bacteria</taxon>
        <taxon>Pseudomonadati</taxon>
        <taxon>Bacteroidota</taxon>
        <taxon>Bacteroidia</taxon>
        <taxon>Bacteroidales</taxon>
        <taxon>Candidatus Cryptobacteroides</taxon>
    </lineage>
</organism>
<keyword evidence="4" id="KW-0804">Transcription</keyword>
<dbReference type="GO" id="GO:0016987">
    <property type="term" value="F:sigma factor activity"/>
    <property type="evidence" value="ECO:0007669"/>
    <property type="project" value="UniProtKB-KW"/>
</dbReference>
<dbReference type="Gene3D" id="1.10.10.10">
    <property type="entry name" value="Winged helix-like DNA-binding domain superfamily/Winged helix DNA-binding domain"/>
    <property type="match status" value="1"/>
</dbReference>
<dbReference type="GO" id="GO:0003677">
    <property type="term" value="F:DNA binding"/>
    <property type="evidence" value="ECO:0007669"/>
    <property type="project" value="InterPro"/>
</dbReference>